<dbReference type="PROSITE" id="PS00061">
    <property type="entry name" value="ADH_SHORT"/>
    <property type="match status" value="1"/>
</dbReference>
<dbReference type="PANTHER" id="PTHR24321">
    <property type="entry name" value="DEHYDROGENASES, SHORT CHAIN"/>
    <property type="match status" value="1"/>
</dbReference>
<evidence type="ECO:0000256" key="1">
    <source>
        <dbReference type="ARBA" id="ARBA00006484"/>
    </source>
</evidence>
<dbReference type="OrthoDB" id="9803628at2"/>
<keyword evidence="2" id="KW-0560">Oxidoreductase</keyword>
<dbReference type="PRINTS" id="PR00081">
    <property type="entry name" value="GDHRDH"/>
</dbReference>
<dbReference type="Proteomes" id="UP000434044">
    <property type="component" value="Unassembled WGS sequence"/>
</dbReference>
<dbReference type="PANTHER" id="PTHR24321:SF8">
    <property type="entry name" value="ESTRADIOL 17-BETA-DEHYDROGENASE 8-RELATED"/>
    <property type="match status" value="1"/>
</dbReference>
<dbReference type="EMBL" id="WNKT01000017">
    <property type="protein sequence ID" value="MTW21345.1"/>
    <property type="molecule type" value="Genomic_DNA"/>
</dbReference>
<dbReference type="InterPro" id="IPR020904">
    <property type="entry name" value="Sc_DH/Rdtase_CS"/>
</dbReference>
<dbReference type="SUPFAM" id="SSF51735">
    <property type="entry name" value="NAD(P)-binding Rossmann-fold domains"/>
    <property type="match status" value="1"/>
</dbReference>
<dbReference type="Gene3D" id="3.40.50.720">
    <property type="entry name" value="NAD(P)-binding Rossmann-like Domain"/>
    <property type="match status" value="1"/>
</dbReference>
<protein>
    <submittedName>
        <fullName evidence="3">SDR family oxidoreductase</fullName>
    </submittedName>
</protein>
<dbReference type="FunFam" id="3.40.50.720:FF:000084">
    <property type="entry name" value="Short-chain dehydrogenase reductase"/>
    <property type="match status" value="1"/>
</dbReference>
<reference evidence="3 4" key="1">
    <citation type="submission" date="2019-11" db="EMBL/GenBank/DDBJ databases">
        <title>Whole-genome sequence of the anaerobic purple sulfur bacterium Allochromatium palmeri DSM 15591.</title>
        <authorList>
            <person name="Kyndt J.A."/>
            <person name="Meyer T.E."/>
        </authorList>
    </citation>
    <scope>NUCLEOTIDE SEQUENCE [LARGE SCALE GENOMIC DNA]</scope>
    <source>
        <strain evidence="3 4">DSM 15591</strain>
    </source>
</reference>
<evidence type="ECO:0000313" key="4">
    <source>
        <dbReference type="Proteomes" id="UP000434044"/>
    </source>
</evidence>
<dbReference type="InterPro" id="IPR002347">
    <property type="entry name" value="SDR_fam"/>
</dbReference>
<name>A0A6N8EB09_9GAMM</name>
<evidence type="ECO:0000256" key="2">
    <source>
        <dbReference type="ARBA" id="ARBA00023002"/>
    </source>
</evidence>
<dbReference type="InterPro" id="IPR036291">
    <property type="entry name" value="NAD(P)-bd_dom_sf"/>
</dbReference>
<organism evidence="3 4">
    <name type="scientific">Allochromatium palmeri</name>
    <dbReference type="NCBI Taxonomy" id="231048"/>
    <lineage>
        <taxon>Bacteria</taxon>
        <taxon>Pseudomonadati</taxon>
        <taxon>Pseudomonadota</taxon>
        <taxon>Gammaproteobacteria</taxon>
        <taxon>Chromatiales</taxon>
        <taxon>Chromatiaceae</taxon>
        <taxon>Allochromatium</taxon>
    </lineage>
</organism>
<evidence type="ECO:0000313" key="3">
    <source>
        <dbReference type="EMBL" id="MTW21345.1"/>
    </source>
</evidence>
<dbReference type="PRINTS" id="PR00080">
    <property type="entry name" value="SDRFAMILY"/>
</dbReference>
<comment type="caution">
    <text evidence="3">The sequence shown here is derived from an EMBL/GenBank/DDBJ whole genome shotgun (WGS) entry which is preliminary data.</text>
</comment>
<sequence length="265" mass="27794">MSNTHTPLALITGGAQGIGRALAQAFLAEGWRVAVLDREAEALAEVTAEVTAEWATSACLGLEADVGDEAAVERAFAALAAWQAQDGQPDGLDLLVNNAGLADPVSGPFETLSLADWRRWQDSHLTGAFLCTRAAIPGLRQRRGAIVNIASTRALQSEPQCEAYAAAKGGLLAFTHAAAISLGPEIRVNAISPGWIETGPLQKSAHRRVPHHRPIDQAQHAVGRVGAPEDIVAAVRFLAGDQAGFITGQNLIVDGGMTRTMIYAA</sequence>
<proteinExistence type="inferred from homology"/>
<gene>
    <name evidence="3" type="ORF">GJ668_09560</name>
</gene>
<comment type="similarity">
    <text evidence="1">Belongs to the short-chain dehydrogenases/reductases (SDR) family.</text>
</comment>
<dbReference type="AlphaFoldDB" id="A0A6N8EB09"/>
<accession>A0A6N8EB09</accession>
<dbReference type="GO" id="GO:0016491">
    <property type="term" value="F:oxidoreductase activity"/>
    <property type="evidence" value="ECO:0007669"/>
    <property type="project" value="UniProtKB-KW"/>
</dbReference>
<dbReference type="RefSeq" id="WP_155449932.1">
    <property type="nucleotide sequence ID" value="NZ_WNKT01000017.1"/>
</dbReference>
<keyword evidence="4" id="KW-1185">Reference proteome</keyword>
<dbReference type="Pfam" id="PF13561">
    <property type="entry name" value="adh_short_C2"/>
    <property type="match status" value="1"/>
</dbReference>